<dbReference type="GO" id="GO:0005886">
    <property type="term" value="C:plasma membrane"/>
    <property type="evidence" value="ECO:0007669"/>
    <property type="project" value="UniProtKB-SubCell"/>
</dbReference>
<keyword evidence="8 13" id="KW-0812">Transmembrane</keyword>
<dbReference type="PANTHER" id="PTHR43298">
    <property type="entry name" value="MULTIDRUG RESISTANCE PROTEIN NORM-RELATED"/>
    <property type="match status" value="1"/>
</dbReference>
<keyword evidence="7" id="KW-1003">Cell membrane</keyword>
<comment type="caution">
    <text evidence="14">The sequence shown here is derived from an EMBL/GenBank/DDBJ whole genome shotgun (WGS) entry which is preliminary data.</text>
</comment>
<comment type="subcellular location">
    <subcellularLocation>
        <location evidence="2">Cell membrane</location>
        <topology evidence="2">Multi-pass membrane protein</topology>
    </subcellularLocation>
</comment>
<reference evidence="14 15" key="2">
    <citation type="submission" date="2018-06" db="EMBL/GenBank/DDBJ databases">
        <title>Metagenomic assembly of (sub)arctic Cyanobacteria and their associated microbiome from non-axenic cultures.</title>
        <authorList>
            <person name="Baurain D."/>
        </authorList>
    </citation>
    <scope>NUCLEOTIDE SEQUENCE [LARGE SCALE GENOMIC DNA]</scope>
    <source>
        <strain evidence="14">ULC129bin1</strain>
    </source>
</reference>
<dbReference type="Pfam" id="PF01554">
    <property type="entry name" value="MatE"/>
    <property type="match status" value="2"/>
</dbReference>
<dbReference type="NCBIfam" id="TIGR00797">
    <property type="entry name" value="matE"/>
    <property type="match status" value="1"/>
</dbReference>
<evidence type="ECO:0000256" key="5">
    <source>
        <dbReference type="ARBA" id="ARBA00022448"/>
    </source>
</evidence>
<evidence type="ECO:0000256" key="1">
    <source>
        <dbReference type="ARBA" id="ARBA00003408"/>
    </source>
</evidence>
<gene>
    <name evidence="14" type="ORF">DCF25_06635</name>
</gene>
<dbReference type="Proteomes" id="UP000249354">
    <property type="component" value="Unassembled WGS sequence"/>
</dbReference>
<evidence type="ECO:0000256" key="3">
    <source>
        <dbReference type="ARBA" id="ARBA00010199"/>
    </source>
</evidence>
<keyword evidence="10" id="KW-0406">Ion transport</keyword>
<feature type="transmembrane region" description="Helical" evidence="13">
    <location>
        <begin position="136"/>
        <end position="153"/>
    </location>
</feature>
<evidence type="ECO:0000256" key="11">
    <source>
        <dbReference type="ARBA" id="ARBA00023136"/>
    </source>
</evidence>
<dbReference type="InterPro" id="IPR050222">
    <property type="entry name" value="MATE_MdtK"/>
</dbReference>
<comment type="similarity">
    <text evidence="3">Belongs to the multi antimicrobial extrusion (MATE) (TC 2.A.66.1) family.</text>
</comment>
<feature type="transmembrane region" description="Helical" evidence="13">
    <location>
        <begin position="99"/>
        <end position="116"/>
    </location>
</feature>
<keyword evidence="5" id="KW-0813">Transport</keyword>
<evidence type="ECO:0000256" key="13">
    <source>
        <dbReference type="SAM" id="Phobius"/>
    </source>
</evidence>
<evidence type="ECO:0000256" key="4">
    <source>
        <dbReference type="ARBA" id="ARBA00020268"/>
    </source>
</evidence>
<dbReference type="PIRSF" id="PIRSF006603">
    <property type="entry name" value="DinF"/>
    <property type="match status" value="1"/>
</dbReference>
<evidence type="ECO:0000256" key="12">
    <source>
        <dbReference type="ARBA" id="ARBA00031636"/>
    </source>
</evidence>
<dbReference type="InterPro" id="IPR002528">
    <property type="entry name" value="MATE_fam"/>
</dbReference>
<dbReference type="EMBL" id="QBMC01000030">
    <property type="protein sequence ID" value="PZO20381.1"/>
    <property type="molecule type" value="Genomic_DNA"/>
</dbReference>
<feature type="transmembrane region" description="Helical" evidence="13">
    <location>
        <begin position="240"/>
        <end position="265"/>
    </location>
</feature>
<feature type="transmembrane region" description="Helical" evidence="13">
    <location>
        <begin position="196"/>
        <end position="219"/>
    </location>
</feature>
<evidence type="ECO:0000256" key="9">
    <source>
        <dbReference type="ARBA" id="ARBA00022989"/>
    </source>
</evidence>
<keyword evidence="9 13" id="KW-1133">Transmembrane helix</keyword>
<dbReference type="GO" id="GO:0006811">
    <property type="term" value="P:monoatomic ion transport"/>
    <property type="evidence" value="ECO:0007669"/>
    <property type="project" value="UniProtKB-KW"/>
</dbReference>
<feature type="transmembrane region" description="Helical" evidence="13">
    <location>
        <begin position="277"/>
        <end position="301"/>
    </location>
</feature>
<feature type="transmembrane region" description="Helical" evidence="13">
    <location>
        <begin position="322"/>
        <end position="342"/>
    </location>
</feature>
<keyword evidence="6" id="KW-0050">Antiport</keyword>
<dbReference type="GO" id="GO:0015297">
    <property type="term" value="F:antiporter activity"/>
    <property type="evidence" value="ECO:0007669"/>
    <property type="project" value="UniProtKB-KW"/>
</dbReference>
<keyword evidence="11 13" id="KW-0472">Membrane</keyword>
<evidence type="ECO:0000256" key="6">
    <source>
        <dbReference type="ARBA" id="ARBA00022449"/>
    </source>
</evidence>
<feature type="transmembrane region" description="Helical" evidence="13">
    <location>
        <begin position="362"/>
        <end position="378"/>
    </location>
</feature>
<comment type="function">
    <text evidence="1">Multidrug efflux pump.</text>
</comment>
<evidence type="ECO:0000256" key="7">
    <source>
        <dbReference type="ARBA" id="ARBA00022475"/>
    </source>
</evidence>
<feature type="transmembrane region" description="Helical" evidence="13">
    <location>
        <begin position="399"/>
        <end position="419"/>
    </location>
</feature>
<name>A0A2W4W7K4_9CYAN</name>
<sequence>MTDSYPASSSLLTELRAFSQLAIPLASAQVAQIATGVVDTVMMGHLGTETLAAGALASITFFALMITASGFVMSVTPLTAEAYGAGNRKRIEQIARQGLWLSLLLAIPIMLAIAQLDTVMRQLGQTETTVSLAKAYLNIVLWGLFPALGFAVLRGVVSAMSDARPIMVIVISGTAFNIFANYVLGFGKFGFPRLELSGLALGSALTFWGMFLALVIYLLKNQQFRTYKFFQELHKPRLGMLWKLLKLGVPIGVFSALEIGVYTVISYLIGALGTDNLAAYQIVFQTINLIFMVPLGMSFAATARIGQWLGRKNLSGVRRAGYISILTGAGWTMIVAIALLVFPLSTIGLFIDRYAPENQTTVVLAVSMMQVAAIAHFFDGVQKIAYGALQGLQDTRVPMVLSFLAYWCVGLTSGYWLAYEQGLGGVGFWIGLLIAVVIAAVVFVWRFQALTSKPLDLKFD</sequence>
<evidence type="ECO:0000256" key="10">
    <source>
        <dbReference type="ARBA" id="ARBA00023065"/>
    </source>
</evidence>
<evidence type="ECO:0000256" key="2">
    <source>
        <dbReference type="ARBA" id="ARBA00004651"/>
    </source>
</evidence>
<reference evidence="15" key="1">
    <citation type="submission" date="2018-04" db="EMBL/GenBank/DDBJ databases">
        <authorList>
            <person name="Cornet L."/>
        </authorList>
    </citation>
    <scope>NUCLEOTIDE SEQUENCE [LARGE SCALE GENOMIC DNA]</scope>
</reference>
<dbReference type="InterPro" id="IPR048279">
    <property type="entry name" value="MdtK-like"/>
</dbReference>
<protein>
    <recommendedName>
        <fullName evidence="4">Probable multidrug resistance protein NorM</fullName>
    </recommendedName>
    <alternativeName>
        <fullName evidence="12">Multidrug-efflux transporter</fullName>
    </alternativeName>
</protein>
<evidence type="ECO:0000256" key="8">
    <source>
        <dbReference type="ARBA" id="ARBA00022692"/>
    </source>
</evidence>
<dbReference type="CDD" id="cd13131">
    <property type="entry name" value="MATE_NorM_like"/>
    <property type="match status" value="1"/>
</dbReference>
<dbReference type="GO" id="GO:0042910">
    <property type="term" value="F:xenobiotic transmembrane transporter activity"/>
    <property type="evidence" value="ECO:0007669"/>
    <property type="project" value="InterPro"/>
</dbReference>
<evidence type="ECO:0000313" key="14">
    <source>
        <dbReference type="EMBL" id="PZO20381.1"/>
    </source>
</evidence>
<organism evidence="14 15">
    <name type="scientific">Leptolyngbya foveolarum</name>
    <dbReference type="NCBI Taxonomy" id="47253"/>
    <lineage>
        <taxon>Bacteria</taxon>
        <taxon>Bacillati</taxon>
        <taxon>Cyanobacteriota</taxon>
        <taxon>Cyanophyceae</taxon>
        <taxon>Leptolyngbyales</taxon>
        <taxon>Leptolyngbyaceae</taxon>
        <taxon>Leptolyngbya group</taxon>
        <taxon>Leptolyngbya</taxon>
    </lineage>
</organism>
<evidence type="ECO:0000313" key="15">
    <source>
        <dbReference type="Proteomes" id="UP000249354"/>
    </source>
</evidence>
<dbReference type="AlphaFoldDB" id="A0A2W4W7K4"/>
<feature type="transmembrane region" description="Helical" evidence="13">
    <location>
        <begin position="425"/>
        <end position="445"/>
    </location>
</feature>
<dbReference type="PANTHER" id="PTHR43298:SF2">
    <property type="entry name" value="FMN_FAD EXPORTER YEEO-RELATED"/>
    <property type="match status" value="1"/>
</dbReference>
<feature type="transmembrane region" description="Helical" evidence="13">
    <location>
        <begin position="165"/>
        <end position="184"/>
    </location>
</feature>
<proteinExistence type="inferred from homology"/>
<accession>A0A2W4W7K4</accession>
<feature type="transmembrane region" description="Helical" evidence="13">
    <location>
        <begin position="51"/>
        <end position="78"/>
    </location>
</feature>